<dbReference type="OrthoDB" id="6587994at2759"/>
<accession>A0A9P0EEI0</accession>
<dbReference type="GO" id="GO:0003743">
    <property type="term" value="F:translation initiation factor activity"/>
    <property type="evidence" value="ECO:0007669"/>
    <property type="project" value="InterPro"/>
</dbReference>
<feature type="compositionally biased region" description="Basic and acidic residues" evidence="1">
    <location>
        <begin position="1"/>
        <end position="15"/>
    </location>
</feature>
<dbReference type="GO" id="GO:0005852">
    <property type="term" value="C:eukaryotic translation initiation factor 3 complex"/>
    <property type="evidence" value="ECO:0007669"/>
    <property type="project" value="InterPro"/>
</dbReference>
<proteinExistence type="predicted"/>
<dbReference type="EMBL" id="OV725079">
    <property type="protein sequence ID" value="CAH1394988.1"/>
    <property type="molecule type" value="Genomic_DNA"/>
</dbReference>
<feature type="region of interest" description="Disordered" evidence="1">
    <location>
        <begin position="1"/>
        <end position="93"/>
    </location>
</feature>
<dbReference type="AlphaFoldDB" id="A0A9P0EEI0"/>
<dbReference type="PANTHER" id="PTHR21681">
    <property type="entry name" value="EUKARYOTIC TRANSLATION INITIATION FACTOR 3 SUBUNIT J"/>
    <property type="match status" value="1"/>
</dbReference>
<evidence type="ECO:0000313" key="2">
    <source>
        <dbReference type="EMBL" id="CAH1394988.1"/>
    </source>
</evidence>
<reference evidence="2" key="1">
    <citation type="submission" date="2022-01" db="EMBL/GenBank/DDBJ databases">
        <authorList>
            <person name="King R."/>
        </authorList>
    </citation>
    <scope>NUCLEOTIDE SEQUENCE</scope>
</reference>
<protein>
    <submittedName>
        <fullName evidence="2">Uncharacterized protein</fullName>
    </submittedName>
</protein>
<name>A0A9P0EEI0_NEZVI</name>
<evidence type="ECO:0000313" key="3">
    <source>
        <dbReference type="Proteomes" id="UP001152798"/>
    </source>
</evidence>
<keyword evidence="3" id="KW-1185">Reference proteome</keyword>
<feature type="compositionally biased region" description="Basic and acidic residues" evidence="1">
    <location>
        <begin position="61"/>
        <end position="87"/>
    </location>
</feature>
<organism evidence="2 3">
    <name type="scientific">Nezara viridula</name>
    <name type="common">Southern green stink bug</name>
    <name type="synonym">Cimex viridulus</name>
    <dbReference type="NCBI Taxonomy" id="85310"/>
    <lineage>
        <taxon>Eukaryota</taxon>
        <taxon>Metazoa</taxon>
        <taxon>Ecdysozoa</taxon>
        <taxon>Arthropoda</taxon>
        <taxon>Hexapoda</taxon>
        <taxon>Insecta</taxon>
        <taxon>Pterygota</taxon>
        <taxon>Neoptera</taxon>
        <taxon>Paraneoptera</taxon>
        <taxon>Hemiptera</taxon>
        <taxon>Heteroptera</taxon>
        <taxon>Panheteroptera</taxon>
        <taxon>Pentatomomorpha</taxon>
        <taxon>Pentatomoidea</taxon>
        <taxon>Pentatomidae</taxon>
        <taxon>Pentatominae</taxon>
        <taxon>Nezara</taxon>
    </lineage>
</organism>
<dbReference type="InterPro" id="IPR013906">
    <property type="entry name" value="eIF3j"/>
</dbReference>
<gene>
    <name evidence="2" type="ORF">NEZAVI_LOCUS5342</name>
</gene>
<dbReference type="PANTHER" id="PTHR21681:SF0">
    <property type="entry name" value="EUKARYOTIC TRANSLATION INITIATION FACTOR 3 SUBUNIT J"/>
    <property type="match status" value="1"/>
</dbReference>
<sequence>MDSWESRLHGDRQWEGEDSNQAGAVKDSWDQDSDTEEVKPPPLLPQAPPKASSTKKSIKKICKEYDEKEKREEEERQARRQRLREELTVGANSDRLRRRKLQEAADLSLAKEVLGLVCPKSVKDDSIQT</sequence>
<dbReference type="Proteomes" id="UP001152798">
    <property type="component" value="Chromosome 3"/>
</dbReference>
<dbReference type="Pfam" id="PF08597">
    <property type="entry name" value="eIF3_subunit"/>
    <property type="match status" value="1"/>
</dbReference>
<evidence type="ECO:0000256" key="1">
    <source>
        <dbReference type="SAM" id="MobiDB-lite"/>
    </source>
</evidence>